<comment type="caution">
    <text evidence="1">The sequence shown here is derived from an EMBL/GenBank/DDBJ whole genome shotgun (WGS) entry which is preliminary data.</text>
</comment>
<reference evidence="1 2" key="1">
    <citation type="journal article" date="2021" name="Hortic Res">
        <title>High-quality reference genome and annotation aids understanding of berry development for evergreen blueberry (Vaccinium darrowii).</title>
        <authorList>
            <person name="Yu J."/>
            <person name="Hulse-Kemp A.M."/>
            <person name="Babiker E."/>
            <person name="Staton M."/>
        </authorList>
    </citation>
    <scope>NUCLEOTIDE SEQUENCE [LARGE SCALE GENOMIC DNA]</scope>
    <source>
        <strain evidence="2">cv. NJ 8807/NJ 8810</strain>
        <tissue evidence="1">Young leaf</tissue>
    </source>
</reference>
<protein>
    <submittedName>
        <fullName evidence="1">Uncharacterized protein</fullName>
    </submittedName>
</protein>
<name>A0ACB7YZS7_9ERIC</name>
<evidence type="ECO:0000313" key="2">
    <source>
        <dbReference type="Proteomes" id="UP000828048"/>
    </source>
</evidence>
<proteinExistence type="predicted"/>
<evidence type="ECO:0000313" key="1">
    <source>
        <dbReference type="EMBL" id="KAH7859157.1"/>
    </source>
</evidence>
<accession>A0ACB7YZS7</accession>
<dbReference type="Proteomes" id="UP000828048">
    <property type="component" value="Chromosome 3"/>
</dbReference>
<organism evidence="1 2">
    <name type="scientific">Vaccinium darrowii</name>
    <dbReference type="NCBI Taxonomy" id="229202"/>
    <lineage>
        <taxon>Eukaryota</taxon>
        <taxon>Viridiplantae</taxon>
        <taxon>Streptophyta</taxon>
        <taxon>Embryophyta</taxon>
        <taxon>Tracheophyta</taxon>
        <taxon>Spermatophyta</taxon>
        <taxon>Magnoliopsida</taxon>
        <taxon>eudicotyledons</taxon>
        <taxon>Gunneridae</taxon>
        <taxon>Pentapetalae</taxon>
        <taxon>asterids</taxon>
        <taxon>Ericales</taxon>
        <taxon>Ericaceae</taxon>
        <taxon>Vaccinioideae</taxon>
        <taxon>Vaccinieae</taxon>
        <taxon>Vaccinium</taxon>
    </lineage>
</organism>
<gene>
    <name evidence="1" type="ORF">Vadar_032305</name>
</gene>
<sequence length="93" mass="10328">MQGSLLRLLVVLLSFSFLIGLNAAPTSRTRNLMVRSEVFRVSENTNLGNTEGKLKRQRVIRRMDVELNDYPGSGANNRHTPTPKPGKGCVDCN</sequence>
<keyword evidence="2" id="KW-1185">Reference proteome</keyword>
<dbReference type="EMBL" id="CM037153">
    <property type="protein sequence ID" value="KAH7859157.1"/>
    <property type="molecule type" value="Genomic_DNA"/>
</dbReference>